<dbReference type="EMBL" id="BSXU01000087">
    <property type="protein sequence ID" value="GMG19224.1"/>
    <property type="molecule type" value="Genomic_DNA"/>
</dbReference>
<dbReference type="NCBIfam" id="TIGR00756">
    <property type="entry name" value="PPR"/>
    <property type="match status" value="1"/>
</dbReference>
<comment type="subcellular location">
    <subcellularLocation>
        <location evidence="1">Mitochondrion</location>
    </subcellularLocation>
</comment>
<reference evidence="4" key="1">
    <citation type="submission" date="2023-04" db="EMBL/GenBank/DDBJ databases">
        <title>Ambrosiozyma monospora NBRC 1965.</title>
        <authorList>
            <person name="Ichikawa N."/>
            <person name="Sato H."/>
            <person name="Tonouchi N."/>
        </authorList>
    </citation>
    <scope>NUCLEOTIDE SEQUENCE</scope>
    <source>
        <strain evidence="4">NBRC 1965</strain>
    </source>
</reference>
<evidence type="ECO:0000256" key="1">
    <source>
        <dbReference type="ARBA" id="ARBA00004173"/>
    </source>
</evidence>
<proteinExistence type="predicted"/>
<dbReference type="OrthoDB" id="185373at2759"/>
<dbReference type="Pfam" id="PF13041">
    <property type="entry name" value="PPR_2"/>
    <property type="match status" value="1"/>
</dbReference>
<dbReference type="GO" id="GO:0005739">
    <property type="term" value="C:mitochondrion"/>
    <property type="evidence" value="ECO:0007669"/>
    <property type="project" value="UniProtKB-SubCell"/>
</dbReference>
<evidence type="ECO:0000313" key="5">
    <source>
        <dbReference type="Proteomes" id="UP001165063"/>
    </source>
</evidence>
<accession>A0A9W6YKX6</accession>
<sequence length="446" mass="51986">MRPTAILRGAVKGKLNRVLTFQEKALTSMERAKYQEIKKNRLREKNTKQVTTASAISLLNQLLPDRKFPKDIRIDTSTPFSKNELKTISQSKNKRLLYKVLGTSERQLMDSRIVDGDVVKFLKKDEIDKAIQLAILARTKGSFAWGTILNYLLQQNRVNDAVKLFNDFKKRGLVPDPRVINIMLSSLKDKESLTDERIEYFYNMIIQTPADNLSIFNINSALRLLRLNRRQDLSLKIIKSKLAATNSLQPDIQTYTEIFANLRGQDRYEEAIKLAEHYFLRLQRSSRINIDSILIGNYSSLFIFSNDPNLMARGVLILRQYYRLCPKDQMNTKDINLQNFQDAVATNKKLKQMLKGKRRLNEGTNAKDVLLSEDQVNIRKLKRFEPEEQILKRYDHLCHVLQVENTYNPEKRVKKDQDFSKMDREKSKEDKVYKQAFAIRSAQLDT</sequence>
<comment type="caution">
    <text evidence="4">The sequence shown here is derived from an EMBL/GenBank/DDBJ whole genome shotgun (WGS) entry which is preliminary data.</text>
</comment>
<feature type="repeat" description="PPR" evidence="3">
    <location>
        <begin position="141"/>
        <end position="175"/>
    </location>
</feature>
<dbReference type="PROSITE" id="PS51375">
    <property type="entry name" value="PPR"/>
    <property type="match status" value="1"/>
</dbReference>
<organism evidence="4 5">
    <name type="scientific">Ambrosiozyma monospora</name>
    <name type="common">Yeast</name>
    <name type="synonym">Endomycopsis monosporus</name>
    <dbReference type="NCBI Taxonomy" id="43982"/>
    <lineage>
        <taxon>Eukaryota</taxon>
        <taxon>Fungi</taxon>
        <taxon>Dikarya</taxon>
        <taxon>Ascomycota</taxon>
        <taxon>Saccharomycotina</taxon>
        <taxon>Pichiomycetes</taxon>
        <taxon>Pichiales</taxon>
        <taxon>Pichiaceae</taxon>
        <taxon>Ambrosiozyma</taxon>
    </lineage>
</organism>
<dbReference type="InterPro" id="IPR002885">
    <property type="entry name" value="PPR_rpt"/>
</dbReference>
<dbReference type="Proteomes" id="UP001165063">
    <property type="component" value="Unassembled WGS sequence"/>
</dbReference>
<keyword evidence="5" id="KW-1185">Reference proteome</keyword>
<evidence type="ECO:0000256" key="3">
    <source>
        <dbReference type="PROSITE-ProRule" id="PRU00708"/>
    </source>
</evidence>
<dbReference type="AlphaFoldDB" id="A0A9W6YKX6"/>
<gene>
    <name evidence="4" type="ORF">Amon01_000030000</name>
</gene>
<dbReference type="InterPro" id="IPR011990">
    <property type="entry name" value="TPR-like_helical_dom_sf"/>
</dbReference>
<protein>
    <recommendedName>
        <fullName evidence="2">Mitochondrial 15S rRNA processing factor CCM1</fullName>
    </recommendedName>
</protein>
<evidence type="ECO:0000256" key="2">
    <source>
        <dbReference type="ARBA" id="ARBA00044527"/>
    </source>
</evidence>
<dbReference type="Gene3D" id="1.25.40.10">
    <property type="entry name" value="Tetratricopeptide repeat domain"/>
    <property type="match status" value="1"/>
</dbReference>
<evidence type="ECO:0000313" key="4">
    <source>
        <dbReference type="EMBL" id="GMG19224.1"/>
    </source>
</evidence>
<name>A0A9W6YKX6_AMBMO</name>